<dbReference type="InterPro" id="IPR011990">
    <property type="entry name" value="TPR-like_helical_dom_sf"/>
</dbReference>
<evidence type="ECO:0000256" key="2">
    <source>
        <dbReference type="SAM" id="Coils"/>
    </source>
</evidence>
<feature type="region of interest" description="Disordered" evidence="3">
    <location>
        <begin position="1"/>
        <end position="47"/>
    </location>
</feature>
<evidence type="ECO:0008006" key="6">
    <source>
        <dbReference type="Google" id="ProtNLM"/>
    </source>
</evidence>
<organism evidence="4 5">
    <name type="scientific">Megalurothrips usitatus</name>
    <name type="common">bean blossom thrips</name>
    <dbReference type="NCBI Taxonomy" id="439358"/>
    <lineage>
        <taxon>Eukaryota</taxon>
        <taxon>Metazoa</taxon>
        <taxon>Ecdysozoa</taxon>
        <taxon>Arthropoda</taxon>
        <taxon>Hexapoda</taxon>
        <taxon>Insecta</taxon>
        <taxon>Pterygota</taxon>
        <taxon>Neoptera</taxon>
        <taxon>Paraneoptera</taxon>
        <taxon>Thysanoptera</taxon>
        <taxon>Terebrantia</taxon>
        <taxon>Thripoidea</taxon>
        <taxon>Thripidae</taxon>
        <taxon>Megalurothrips</taxon>
    </lineage>
</organism>
<keyword evidence="1" id="KW-0802">TPR repeat</keyword>
<evidence type="ECO:0000313" key="4">
    <source>
        <dbReference type="EMBL" id="KAJ1525427.1"/>
    </source>
</evidence>
<evidence type="ECO:0000256" key="1">
    <source>
        <dbReference type="PROSITE-ProRule" id="PRU00339"/>
    </source>
</evidence>
<sequence>MAANTSGEAEGSTTTTEEIETKNENSEVESHEDGDNSSEKETMDWDDFVDDVALKDNEITLSEEDKKRLKEEAEEIKEKGNQQFRDGEFRESAVNYTLALRTCPLSFPIERSKLYSNRAASKMKLGLSKSAIEDCSLAIELNPTFVRALWRRAQLYESTDKLDESLEDCKKILEIDPSHKEALIAARKLPDLINERNEKLKTEMMSKLKDLGNLFLRPFGLSTDNFQVNQDPSSGGYSVNFKQ</sequence>
<evidence type="ECO:0000256" key="3">
    <source>
        <dbReference type="SAM" id="MobiDB-lite"/>
    </source>
</evidence>
<evidence type="ECO:0000313" key="5">
    <source>
        <dbReference type="Proteomes" id="UP001075354"/>
    </source>
</evidence>
<dbReference type="PANTHER" id="PTHR46014:SF1">
    <property type="entry name" value="TETRATRICOPEPTIDE REPEAT PROTEIN 1"/>
    <property type="match status" value="1"/>
</dbReference>
<protein>
    <recommendedName>
        <fullName evidence="6">Tetratricopeptide repeat protein 1</fullName>
    </recommendedName>
</protein>
<feature type="coiled-coil region" evidence="2">
    <location>
        <begin position="52"/>
        <end position="86"/>
    </location>
</feature>
<feature type="compositionally biased region" description="Low complexity" evidence="3">
    <location>
        <begin position="1"/>
        <end position="16"/>
    </location>
</feature>
<keyword evidence="2" id="KW-0175">Coiled coil</keyword>
<dbReference type="Pfam" id="PF13181">
    <property type="entry name" value="TPR_8"/>
    <property type="match status" value="2"/>
</dbReference>
<accession>A0AAV7XIV4</accession>
<dbReference type="InterPro" id="IPR019734">
    <property type="entry name" value="TPR_rpt"/>
</dbReference>
<dbReference type="Gene3D" id="1.25.40.10">
    <property type="entry name" value="Tetratricopeptide repeat domain"/>
    <property type="match status" value="1"/>
</dbReference>
<reference evidence="4" key="1">
    <citation type="submission" date="2022-12" db="EMBL/GenBank/DDBJ databases">
        <title>Chromosome-level genome assembly of the bean flower thrips Megalurothrips usitatus.</title>
        <authorList>
            <person name="Ma L."/>
            <person name="Liu Q."/>
            <person name="Li H."/>
            <person name="Cai W."/>
        </authorList>
    </citation>
    <scope>NUCLEOTIDE SEQUENCE</scope>
    <source>
        <strain evidence="4">Cailab_2022a</strain>
    </source>
</reference>
<feature type="repeat" description="TPR" evidence="1">
    <location>
        <begin position="146"/>
        <end position="179"/>
    </location>
</feature>
<dbReference type="Proteomes" id="UP001075354">
    <property type="component" value="Chromosome 8"/>
</dbReference>
<dbReference type="SMART" id="SM00028">
    <property type="entry name" value="TPR"/>
    <property type="match status" value="3"/>
</dbReference>
<dbReference type="EMBL" id="JAPTSV010000008">
    <property type="protein sequence ID" value="KAJ1525427.1"/>
    <property type="molecule type" value="Genomic_DNA"/>
</dbReference>
<dbReference type="AlphaFoldDB" id="A0AAV7XIV4"/>
<feature type="compositionally biased region" description="Basic and acidic residues" evidence="3">
    <location>
        <begin position="19"/>
        <end position="43"/>
    </location>
</feature>
<dbReference type="PANTHER" id="PTHR46014">
    <property type="entry name" value="TETRATRICOPEPTIDE REPEAT PROTEIN 1"/>
    <property type="match status" value="1"/>
</dbReference>
<proteinExistence type="predicted"/>
<dbReference type="InterPro" id="IPR052769">
    <property type="entry name" value="TPR_domain_protein"/>
</dbReference>
<dbReference type="EMBL" id="JAPTSV010000008">
    <property type="protein sequence ID" value="KAJ1525426.1"/>
    <property type="molecule type" value="Genomic_DNA"/>
</dbReference>
<comment type="caution">
    <text evidence="4">The sequence shown here is derived from an EMBL/GenBank/DDBJ whole genome shotgun (WGS) entry which is preliminary data.</text>
</comment>
<dbReference type="PROSITE" id="PS50005">
    <property type="entry name" value="TPR"/>
    <property type="match status" value="1"/>
</dbReference>
<keyword evidence="5" id="KW-1185">Reference proteome</keyword>
<dbReference type="SUPFAM" id="SSF48452">
    <property type="entry name" value="TPR-like"/>
    <property type="match status" value="1"/>
</dbReference>
<gene>
    <name evidence="4" type="ORF">ONE63_010240</name>
</gene>
<name>A0AAV7XIV4_9NEOP</name>